<evidence type="ECO:0000313" key="3">
    <source>
        <dbReference type="Proteomes" id="UP000887572"/>
    </source>
</evidence>
<dbReference type="Pfam" id="PF03607">
    <property type="entry name" value="DCX"/>
    <property type="match status" value="1"/>
</dbReference>
<feature type="region of interest" description="Disordered" evidence="1">
    <location>
        <begin position="119"/>
        <end position="334"/>
    </location>
</feature>
<dbReference type="SMART" id="SM00537">
    <property type="entry name" value="DCX"/>
    <property type="match status" value="1"/>
</dbReference>
<dbReference type="InterPro" id="IPR003533">
    <property type="entry name" value="Doublecortin_dom"/>
</dbReference>
<protein>
    <submittedName>
        <fullName evidence="4">Doublecortin domain-containing protein</fullName>
    </submittedName>
</protein>
<reference evidence="4" key="1">
    <citation type="submission" date="2022-11" db="UniProtKB">
        <authorList>
            <consortium name="WormBaseParasite"/>
        </authorList>
    </citation>
    <scope>IDENTIFICATION</scope>
</reference>
<keyword evidence="3" id="KW-1185">Reference proteome</keyword>
<sequence>MRGANAVGSSHVRLTPEGSRRIRVYRNGDAHFKGITIVLNTRQVHNIDALLDMISEKIGLVMGCKRLFTLDGTPMKSMEQLQHNMEYVAASGAFIPVRYGRVGSASGSMLTRSSSNFSAASREDPLAQSGASKQSAPASLTSGAHAPLRPSRSIEPRRMPGRPPPSAPMNGPTSRKKAEERSKKGGDSKKERDGSKKRKASKKKGEVNDELLLDDPPAPVEAAVPEAHEEQQNENHQLQSQPEEEEAEDKAETDEEQPPARRRTEVEVVEHHEEEEEEDGEQEQQQQEAGEGRVATPGSSRSPRAPTAETEDDEEEAEQTPQTEEGEGKREGGQ</sequence>
<dbReference type="PANTHER" id="PTHR23004:SF11">
    <property type="entry name" value="PROTEIN RPI-1"/>
    <property type="match status" value="1"/>
</dbReference>
<name>A0A914IFV0_GLORO</name>
<feature type="compositionally biased region" description="Acidic residues" evidence="1">
    <location>
        <begin position="309"/>
        <end position="318"/>
    </location>
</feature>
<evidence type="ECO:0000256" key="1">
    <source>
        <dbReference type="SAM" id="MobiDB-lite"/>
    </source>
</evidence>
<dbReference type="SUPFAM" id="SSF89837">
    <property type="entry name" value="Doublecortin (DC)"/>
    <property type="match status" value="1"/>
</dbReference>
<organism evidence="3 4">
    <name type="scientific">Globodera rostochiensis</name>
    <name type="common">Golden nematode worm</name>
    <name type="synonym">Heterodera rostochiensis</name>
    <dbReference type="NCBI Taxonomy" id="31243"/>
    <lineage>
        <taxon>Eukaryota</taxon>
        <taxon>Metazoa</taxon>
        <taxon>Ecdysozoa</taxon>
        <taxon>Nematoda</taxon>
        <taxon>Chromadorea</taxon>
        <taxon>Rhabditida</taxon>
        <taxon>Tylenchina</taxon>
        <taxon>Tylenchomorpha</taxon>
        <taxon>Tylenchoidea</taxon>
        <taxon>Heteroderidae</taxon>
        <taxon>Heteroderinae</taxon>
        <taxon>Globodera</taxon>
    </lineage>
</organism>
<evidence type="ECO:0000259" key="2">
    <source>
        <dbReference type="PROSITE" id="PS50309"/>
    </source>
</evidence>
<feature type="compositionally biased region" description="Basic and acidic residues" evidence="1">
    <location>
        <begin position="176"/>
        <end position="194"/>
    </location>
</feature>
<evidence type="ECO:0000313" key="4">
    <source>
        <dbReference type="WBParaSite" id="Gr19_v10_g986.t1"/>
    </source>
</evidence>
<dbReference type="GO" id="GO:0005874">
    <property type="term" value="C:microtubule"/>
    <property type="evidence" value="ECO:0007669"/>
    <property type="project" value="TreeGrafter"/>
</dbReference>
<accession>A0A914IFV0</accession>
<dbReference type="GO" id="GO:0035556">
    <property type="term" value="P:intracellular signal transduction"/>
    <property type="evidence" value="ECO:0007669"/>
    <property type="project" value="InterPro"/>
</dbReference>
<dbReference type="PANTHER" id="PTHR23004">
    <property type="entry name" value="DOUBLECORTIN DOMAIN CONTAINING 2"/>
    <property type="match status" value="1"/>
</dbReference>
<feature type="compositionally biased region" description="Basic and acidic residues" evidence="1">
    <location>
        <begin position="258"/>
        <end position="272"/>
    </location>
</feature>
<dbReference type="WBParaSite" id="Gr19_v10_g986.t1">
    <property type="protein sequence ID" value="Gr19_v10_g986.t1"/>
    <property type="gene ID" value="Gr19_v10_g986"/>
</dbReference>
<dbReference type="GO" id="GO:0005815">
    <property type="term" value="C:microtubule organizing center"/>
    <property type="evidence" value="ECO:0007669"/>
    <property type="project" value="TreeGrafter"/>
</dbReference>
<dbReference type="Gene3D" id="3.10.20.230">
    <property type="entry name" value="Doublecortin domain"/>
    <property type="match status" value="1"/>
</dbReference>
<dbReference type="CDD" id="cd01617">
    <property type="entry name" value="DCX"/>
    <property type="match status" value="1"/>
</dbReference>
<feature type="domain" description="Doublecortin" evidence="2">
    <location>
        <begin position="20"/>
        <end position="100"/>
    </location>
</feature>
<dbReference type="AlphaFoldDB" id="A0A914IFV0"/>
<proteinExistence type="predicted"/>
<feature type="compositionally biased region" description="Polar residues" evidence="1">
    <location>
        <begin position="129"/>
        <end position="142"/>
    </location>
</feature>
<dbReference type="Proteomes" id="UP000887572">
    <property type="component" value="Unplaced"/>
</dbReference>
<dbReference type="InterPro" id="IPR036572">
    <property type="entry name" value="Doublecortin_dom_sf"/>
</dbReference>
<feature type="compositionally biased region" description="Acidic residues" evidence="1">
    <location>
        <begin position="242"/>
        <end position="257"/>
    </location>
</feature>
<feature type="compositionally biased region" description="Acidic residues" evidence="1">
    <location>
        <begin position="273"/>
        <end position="282"/>
    </location>
</feature>
<dbReference type="PROSITE" id="PS50309">
    <property type="entry name" value="DC"/>
    <property type="match status" value="1"/>
</dbReference>